<proteinExistence type="inferred from homology"/>
<dbReference type="FunCoup" id="G0V8S3">
    <property type="interactions" value="138"/>
</dbReference>
<protein>
    <recommendedName>
        <fullName evidence="6">Thioredoxin domain-containing protein</fullName>
    </recommendedName>
</protein>
<evidence type="ECO:0000256" key="4">
    <source>
        <dbReference type="SAM" id="Phobius"/>
    </source>
</evidence>
<dbReference type="InterPro" id="IPR013766">
    <property type="entry name" value="Thioredoxin_domain"/>
</dbReference>
<dbReference type="OrthoDB" id="72053at2759"/>
<dbReference type="GO" id="GO:0006621">
    <property type="term" value="P:protein retention in ER lumen"/>
    <property type="evidence" value="ECO:0007669"/>
    <property type="project" value="EnsemblFungi"/>
</dbReference>
<dbReference type="OMA" id="RQVNCVE"/>
<sequence length="681" mass="78123">MLLRIQNIMWLLLSICYTVGGKASDSPPGFPAPLTLVNFASELKQGLHLVEFYSPYCSHCNSLAPIWEKTWESFHEEGEKLNITMSQVNCIESGDICAKENIEFYPNLRLYGPNGFIKNFSGKRKAEAFIEFMKTEAADPSNTEVIDSQSVALTGHHFAKLLAGASPTRYLVSFWPSEDISHVDEKIQFKNCRECSTFSKAWGKLSEKLKEFNIATGHLNCQSNELICKELGFANLLEAGNDGANREPRIALLVPNKTTNNFFVYENPLTTDIAVYEEFAKRLYSNNEVPELTEIQIMDIINKNFAPLEEQKLHLVFNYDVKTVFPEDFDILEYLIEPLSKIPNMYLYKSVGDLRKVTHSAFEEMYGLINYNETEAEKSLNEDAFALNTITQTPTFYLFKDGDKIPHVFPGYSTTEMRNLDAIMQWVNEYATPLITQVTESNFEDLLGSTPSRYSNVIIVLTDSSRPKEQIQNIKDLFIGYYDYEHIRQQNMFQLILDERNDKERRVAELKSQKAQAERILNTLRKEIPHTDDKAVILTYVDIAKQKDLLSNIGINSHLEHKAGDVIMIDRKTGFFYELNTFGSTLTSSPYEIKDTLRSLNFPGPSIFKYVKHGKLINSPYNGYFEHLNVVHRHGIWGYIVVGIIMFSLFKLRRAMTAHKIKERYNSQGLLGVYHQKKPLD</sequence>
<dbReference type="Gene3D" id="3.40.30.10">
    <property type="entry name" value="Glutaredoxin"/>
    <property type="match status" value="2"/>
</dbReference>
<name>G0V8S3_NAUCA</name>
<dbReference type="GO" id="GO:0005789">
    <property type="term" value="C:endoplasmic reticulum membrane"/>
    <property type="evidence" value="ECO:0007669"/>
    <property type="project" value="EnsemblFungi"/>
</dbReference>
<evidence type="ECO:0000259" key="6">
    <source>
        <dbReference type="PROSITE" id="PS51352"/>
    </source>
</evidence>
<keyword evidence="8" id="KW-1185">Reference proteome</keyword>
<evidence type="ECO:0000256" key="1">
    <source>
        <dbReference type="ARBA" id="ARBA00006347"/>
    </source>
</evidence>
<feature type="domain" description="Thioredoxin" evidence="6">
    <location>
        <begin position="21"/>
        <end position="138"/>
    </location>
</feature>
<reference key="2">
    <citation type="submission" date="2011-08" db="EMBL/GenBank/DDBJ databases">
        <title>Genome sequence of Naumovozyma castellii.</title>
        <authorList>
            <person name="Gordon J.L."/>
            <person name="Armisen D."/>
            <person name="Proux-Wera E."/>
            <person name="OhEigeartaigh S.S."/>
            <person name="Byrne K.P."/>
            <person name="Wolfe K.H."/>
        </authorList>
    </citation>
    <scope>NUCLEOTIDE SEQUENCE</scope>
    <source>
        <strain>Type strain:CBS 4309</strain>
    </source>
</reference>
<dbReference type="Proteomes" id="UP000001640">
    <property type="component" value="Chromosome 1"/>
</dbReference>
<dbReference type="GO" id="GO:0019153">
    <property type="term" value="F:protein-disulfide reductase (glutathione) activity"/>
    <property type="evidence" value="ECO:0007669"/>
    <property type="project" value="EnsemblFungi"/>
</dbReference>
<dbReference type="GO" id="GO:0003756">
    <property type="term" value="F:protein disulfide isomerase activity"/>
    <property type="evidence" value="ECO:0007669"/>
    <property type="project" value="EnsemblFungi"/>
</dbReference>
<evidence type="ECO:0000256" key="3">
    <source>
        <dbReference type="SAM" id="Coils"/>
    </source>
</evidence>
<comment type="similarity">
    <text evidence="1">Belongs to the protein disulfide isomerase family.</text>
</comment>
<feature type="signal peptide" evidence="5">
    <location>
        <begin position="1"/>
        <end position="23"/>
    </location>
</feature>
<dbReference type="CDD" id="cd02961">
    <property type="entry name" value="PDI_a_family"/>
    <property type="match status" value="1"/>
</dbReference>
<dbReference type="InterPro" id="IPR036249">
    <property type="entry name" value="Thioredoxin-like_sf"/>
</dbReference>
<dbReference type="RefSeq" id="XP_003674252.1">
    <property type="nucleotide sequence ID" value="XM_003674204.1"/>
</dbReference>
<dbReference type="GO" id="GO:0006457">
    <property type="term" value="P:protein folding"/>
    <property type="evidence" value="ECO:0007669"/>
    <property type="project" value="TreeGrafter"/>
</dbReference>
<dbReference type="STRING" id="1064592.G0V8S3"/>
<dbReference type="GeneID" id="96901350"/>
<evidence type="ECO:0000313" key="8">
    <source>
        <dbReference type="Proteomes" id="UP000001640"/>
    </source>
</evidence>
<evidence type="ECO:0000256" key="2">
    <source>
        <dbReference type="ARBA" id="ARBA00022729"/>
    </source>
</evidence>
<keyword evidence="4" id="KW-0472">Membrane</keyword>
<dbReference type="GO" id="GO:0051082">
    <property type="term" value="F:unfolded protein binding"/>
    <property type="evidence" value="ECO:0007669"/>
    <property type="project" value="EnsemblFungi"/>
</dbReference>
<keyword evidence="4" id="KW-0812">Transmembrane</keyword>
<dbReference type="AlphaFoldDB" id="G0V8S3"/>
<evidence type="ECO:0000313" key="7">
    <source>
        <dbReference type="EMBL" id="CCC67872.1"/>
    </source>
</evidence>
<accession>G0V8S3</accession>
<dbReference type="GO" id="GO:0036503">
    <property type="term" value="P:ERAD pathway"/>
    <property type="evidence" value="ECO:0007669"/>
    <property type="project" value="EnsemblFungi"/>
</dbReference>
<keyword evidence="4" id="KW-1133">Transmembrane helix</keyword>
<keyword evidence="3" id="KW-0175">Coiled coil</keyword>
<dbReference type="SUPFAM" id="SSF52833">
    <property type="entry name" value="Thioredoxin-like"/>
    <property type="match status" value="2"/>
</dbReference>
<dbReference type="eggNOG" id="KOG0191">
    <property type="taxonomic scope" value="Eukaryota"/>
</dbReference>
<dbReference type="Pfam" id="PF00085">
    <property type="entry name" value="Thioredoxin"/>
    <property type="match status" value="1"/>
</dbReference>
<feature type="coiled-coil region" evidence="3">
    <location>
        <begin position="493"/>
        <end position="527"/>
    </location>
</feature>
<dbReference type="PROSITE" id="PS51352">
    <property type="entry name" value="THIOREDOXIN_2"/>
    <property type="match status" value="1"/>
</dbReference>
<feature type="chain" id="PRO_5003410663" description="Thioredoxin domain-containing protein" evidence="5">
    <location>
        <begin position="24"/>
        <end position="681"/>
    </location>
</feature>
<dbReference type="PANTHER" id="PTHR45672:SF3">
    <property type="entry name" value="THIOREDOXIN DOMAIN-CONTAINING PROTEIN 5"/>
    <property type="match status" value="1"/>
</dbReference>
<reference evidence="7 8" key="1">
    <citation type="journal article" date="2011" name="Proc. Natl. Acad. Sci. U.S.A.">
        <title>Evolutionary erosion of yeast sex chromosomes by mating-type switching accidents.</title>
        <authorList>
            <person name="Gordon J.L."/>
            <person name="Armisen D."/>
            <person name="Proux-Wera E."/>
            <person name="Oheigeartaigh S.S."/>
            <person name="Byrne K.P."/>
            <person name="Wolfe K.H."/>
        </authorList>
    </citation>
    <scope>NUCLEOTIDE SEQUENCE [LARGE SCALE GENOMIC DNA]</scope>
    <source>
        <strain evidence="8">ATCC 76901 / BCRC 22586 / CBS 4309 / NBRC 1992 / NRRL Y-12630</strain>
    </source>
</reference>
<dbReference type="HOGENOM" id="CLU_024937_0_0_1"/>
<evidence type="ECO:0000256" key="5">
    <source>
        <dbReference type="SAM" id="SignalP"/>
    </source>
</evidence>
<dbReference type="PANTHER" id="PTHR45672">
    <property type="entry name" value="PROTEIN DISULFIDE-ISOMERASE C17H9.14C-RELATED"/>
    <property type="match status" value="1"/>
</dbReference>
<dbReference type="KEGG" id="ncs:NCAS_0A13140"/>
<dbReference type="EMBL" id="HE576752">
    <property type="protein sequence ID" value="CCC67872.1"/>
    <property type="molecule type" value="Genomic_DNA"/>
</dbReference>
<gene>
    <name evidence="7" type="primary">NCAS0A13140</name>
    <name evidence="7" type="ordered locus">NCAS_0A13140</name>
</gene>
<dbReference type="InterPro" id="IPR051063">
    <property type="entry name" value="PDI"/>
</dbReference>
<organism evidence="7 8">
    <name type="scientific">Naumovozyma castellii</name>
    <name type="common">Yeast</name>
    <name type="synonym">Saccharomyces castellii</name>
    <dbReference type="NCBI Taxonomy" id="27288"/>
    <lineage>
        <taxon>Eukaryota</taxon>
        <taxon>Fungi</taxon>
        <taxon>Dikarya</taxon>
        <taxon>Ascomycota</taxon>
        <taxon>Saccharomycotina</taxon>
        <taxon>Saccharomycetes</taxon>
        <taxon>Saccharomycetales</taxon>
        <taxon>Saccharomycetaceae</taxon>
        <taxon>Naumovozyma</taxon>
    </lineage>
</organism>
<dbReference type="InParanoid" id="G0V8S3"/>
<keyword evidence="2 5" id="KW-0732">Signal</keyword>
<feature type="transmembrane region" description="Helical" evidence="4">
    <location>
        <begin position="636"/>
        <end position="652"/>
    </location>
</feature>